<dbReference type="KEGG" id="nva:G3M78_11410"/>
<dbReference type="GO" id="GO:0046872">
    <property type="term" value="F:metal ion binding"/>
    <property type="evidence" value="ECO:0007669"/>
    <property type="project" value="UniProtKB-KW"/>
</dbReference>
<evidence type="ECO:0000313" key="10">
    <source>
        <dbReference type="Proteomes" id="UP000594464"/>
    </source>
</evidence>
<dbReference type="InterPro" id="IPR017941">
    <property type="entry name" value="Rieske_2Fe-2S"/>
</dbReference>
<dbReference type="GO" id="GO:0051537">
    <property type="term" value="F:2 iron, 2 sulfur cluster binding"/>
    <property type="evidence" value="ECO:0007669"/>
    <property type="project" value="UniProtKB-KW"/>
</dbReference>
<dbReference type="EMBL" id="CP048620">
    <property type="protein sequence ID" value="QPJ66840.1"/>
    <property type="molecule type" value="Genomic_DNA"/>
</dbReference>
<evidence type="ECO:0000256" key="3">
    <source>
        <dbReference type="ARBA" id="ARBA00023004"/>
    </source>
</evidence>
<evidence type="ECO:0000313" key="9">
    <source>
        <dbReference type="EMBL" id="QPJ66840.1"/>
    </source>
</evidence>
<keyword evidence="3" id="KW-0408">Iron</keyword>
<protein>
    <submittedName>
        <fullName evidence="9">Rieske 2Fe-2S domain-containing protein</fullName>
    </submittedName>
</protein>
<dbReference type="PANTHER" id="PTHR21496">
    <property type="entry name" value="FERREDOXIN-RELATED"/>
    <property type="match status" value="1"/>
</dbReference>
<comment type="similarity">
    <text evidence="6">Belongs to the bacterial ring-hydroxylating dioxygenase ferredoxin component family.</text>
</comment>
<evidence type="ECO:0000256" key="7">
    <source>
        <dbReference type="SAM" id="MobiDB-lite"/>
    </source>
</evidence>
<evidence type="ECO:0000256" key="1">
    <source>
        <dbReference type="ARBA" id="ARBA00022714"/>
    </source>
</evidence>
<evidence type="ECO:0000256" key="6">
    <source>
        <dbReference type="ARBA" id="ARBA00038001"/>
    </source>
</evidence>
<evidence type="ECO:0000256" key="5">
    <source>
        <dbReference type="ARBA" id="ARBA00034078"/>
    </source>
</evidence>
<dbReference type="Proteomes" id="UP000594464">
    <property type="component" value="Chromosome"/>
</dbReference>
<dbReference type="SUPFAM" id="SSF50022">
    <property type="entry name" value="ISP domain"/>
    <property type="match status" value="1"/>
</dbReference>
<reference evidence="10" key="1">
    <citation type="submission" date="2020-02" db="EMBL/GenBank/DDBJ databases">
        <title>Genomic and physiological characterization of two novel Nitrospinaceae genera.</title>
        <authorList>
            <person name="Mueller A.J."/>
            <person name="Jung M.-Y."/>
            <person name="Strachan C.R."/>
            <person name="Herbold C.W."/>
            <person name="Kirkegaard R.H."/>
            <person name="Daims H."/>
        </authorList>
    </citation>
    <scope>NUCLEOTIDE SEQUENCE [LARGE SCALE GENOMIC DNA]</scope>
</reference>
<feature type="compositionally biased region" description="Polar residues" evidence="7">
    <location>
        <begin position="105"/>
        <end position="114"/>
    </location>
</feature>
<keyword evidence="1" id="KW-0001">2Fe-2S</keyword>
<evidence type="ECO:0000256" key="2">
    <source>
        <dbReference type="ARBA" id="ARBA00022723"/>
    </source>
</evidence>
<accession>A0A7T0G4X8</accession>
<organism evidence="9 10">
    <name type="scientific">Candidatus Nitrohelix vancouverensis</name>
    <dbReference type="NCBI Taxonomy" id="2705534"/>
    <lineage>
        <taxon>Bacteria</taxon>
        <taxon>Pseudomonadati</taxon>
        <taxon>Nitrospinota/Tectimicrobiota group</taxon>
        <taxon>Nitrospinota</taxon>
        <taxon>Nitrospinia</taxon>
        <taxon>Nitrospinales</taxon>
        <taxon>Nitrospinaceae</taxon>
        <taxon>Candidatus Nitrohelix</taxon>
    </lineage>
</organism>
<name>A0A7T0G4X8_9BACT</name>
<dbReference type="PROSITE" id="PS51296">
    <property type="entry name" value="RIESKE"/>
    <property type="match status" value="1"/>
</dbReference>
<evidence type="ECO:0000256" key="4">
    <source>
        <dbReference type="ARBA" id="ARBA00023014"/>
    </source>
</evidence>
<gene>
    <name evidence="9" type="ORF">G3M78_11410</name>
</gene>
<keyword evidence="4" id="KW-0411">Iron-sulfur</keyword>
<dbReference type="PANTHER" id="PTHR21496:SF0">
    <property type="entry name" value="RIESKE DOMAIN-CONTAINING PROTEIN"/>
    <property type="match status" value="1"/>
</dbReference>
<dbReference type="InterPro" id="IPR036922">
    <property type="entry name" value="Rieske_2Fe-2S_sf"/>
</dbReference>
<keyword evidence="2" id="KW-0479">Metal-binding</keyword>
<evidence type="ECO:0000259" key="8">
    <source>
        <dbReference type="PROSITE" id="PS51296"/>
    </source>
</evidence>
<comment type="cofactor">
    <cofactor evidence="5">
        <name>[2Fe-2S] cluster</name>
        <dbReference type="ChEBI" id="CHEBI:190135"/>
    </cofactor>
</comment>
<feature type="domain" description="Rieske" evidence="8">
    <location>
        <begin position="1"/>
        <end position="92"/>
    </location>
</feature>
<sequence>MEEEDLPIGKSAIIRAGELEIALFNYKGKYYAIDNKCPHRGAPLGEGRIEECIVICPNHEWRFDLKDGSSHQNPELKITIYPVRTKGGKIYIGFEKDEKKALGKDSSQAPSSLRFSIPTIQKPINPDETL</sequence>
<proteinExistence type="inferred from homology"/>
<feature type="region of interest" description="Disordered" evidence="7">
    <location>
        <begin position="102"/>
        <end position="130"/>
    </location>
</feature>
<dbReference type="AlphaFoldDB" id="A0A7T0G4X8"/>
<dbReference type="Pfam" id="PF00355">
    <property type="entry name" value="Rieske"/>
    <property type="match status" value="1"/>
</dbReference>
<dbReference type="Gene3D" id="2.102.10.10">
    <property type="entry name" value="Rieske [2Fe-2S] iron-sulphur domain"/>
    <property type="match status" value="1"/>
</dbReference>